<dbReference type="EC" id="2.7.11.1" evidence="2"/>
<evidence type="ECO:0000256" key="17">
    <source>
        <dbReference type="ARBA" id="ARBA00047899"/>
    </source>
</evidence>
<feature type="transmembrane region" description="Helical" evidence="20">
    <location>
        <begin position="704"/>
        <end position="725"/>
    </location>
</feature>
<dbReference type="PANTHER" id="PTHR47976:SF2">
    <property type="entry name" value="RECEPTOR-LIKE SERINE_THREONINE-PROTEIN KINASE"/>
    <property type="match status" value="1"/>
</dbReference>
<keyword evidence="7 21" id="KW-0732">Signal</keyword>
<dbReference type="GO" id="GO:0005524">
    <property type="term" value="F:ATP binding"/>
    <property type="evidence" value="ECO:0007669"/>
    <property type="project" value="UniProtKB-UniRule"/>
</dbReference>
<keyword evidence="4" id="KW-0245">EGF-like domain</keyword>
<evidence type="ECO:0000256" key="16">
    <source>
        <dbReference type="ARBA" id="ARBA00023180"/>
    </source>
</evidence>
<dbReference type="SUPFAM" id="SSF56112">
    <property type="entry name" value="Protein kinase-like (PK-like)"/>
    <property type="match status" value="1"/>
</dbReference>
<gene>
    <name evidence="24" type="ORF">Sradi_0557300</name>
</gene>
<dbReference type="InterPro" id="IPR036426">
    <property type="entry name" value="Bulb-type_lectin_dom_sf"/>
</dbReference>
<dbReference type="SUPFAM" id="SSF51110">
    <property type="entry name" value="alpha-D-mannose-specific plant lectins"/>
    <property type="match status" value="2"/>
</dbReference>
<evidence type="ECO:0000256" key="7">
    <source>
        <dbReference type="ARBA" id="ARBA00022729"/>
    </source>
</evidence>
<dbReference type="InterPro" id="IPR000719">
    <property type="entry name" value="Prot_kinase_dom"/>
</dbReference>
<dbReference type="GO" id="GO:0030246">
    <property type="term" value="F:carbohydrate binding"/>
    <property type="evidence" value="ECO:0007669"/>
    <property type="project" value="UniProtKB-KW"/>
</dbReference>
<sequence length="1058" mass="118943">MAFRAKCFCLFLLSLVFPLLSAILAVGQSNCSINLGAVSTAGGNSRPWISPAGDFAFGFQRLQRSPSTNQDRFLLAIWYDKIPDQTVVWSLKDHPVEEGSSVQLRNEGQLILFNSQGQQVWKAETGNERTACAAMLDSGNFVLFSAASIYIWESFRLPTDTILPGQRLSKDGRLISRRSDTDYTDGRFQLQMQLDGNLVLYPVFLPTRAVARKAYWASGTNRPDADSELVFDEAGLIYIEDRNNNIFNVTKRNLGSRQDFYYMARIDYDGAFRHYNHPRGNSTADAGRNTPAWSVVQTTPEDMCSAVSADLGSGACGYNSYCVNSNGRPNCLCPQGYSPVDPLDMSQGCKPNFHLPSCQQNGWESSVDSVEFKELNNTDWPFTDYELQTGPEVDKERCKEFCLRDCYCAAAIYNENNCWKKRFPLSNGRQSSSVNRMALIKVPRNINQTTLCPKRKDQSTLVLVVSVLLGSSVFFNFLLLIAISVAIFLVYHKKMLNLQPASTLYGIKRYTYKELEEATEGFKQQLGRGSFGTVYKGVIRSNPIRHIAIKKLDMAEKEGENEFTNEVNAIGQTHHKNLVNLLGYCDEGTNRLLVYEYMSNGSLASLLFSTSRPRWNQRLQIAFGIARGLTYLHEECSTQIIHCDVKPQNILLDEYLVPKISDFGLAKLLLSEQSRAARTHIRGTVGYFAPEWFRKASITAKVDVYSFGVMLLEIVCCMSSVKFAMGDQEEAMIDWVYECYSQEKLDMLVEDDEEAMNDMNGVARLVMVAIWCIQEDPSQRPSMRRVTQLLEGSPRSPTRLALRLSVYFFRIVARIVKIDADKLWHATCNLCANICISHLGQLVFCNDVVNATIRFRVQHRVKDSSGIIGLRIPLKKSKIFTKFDRSSKDGGLTWFEVAADTWVDEVPRESVGCHMCGPFGPNVLLGLNHGPELAFNSGSNHFTDALPNAPVTFGDDPFTNDNHDQFTMTTLDSVPIVYGINQNNVGGGFHLMPITYNPSAGQVISIYEPGSTSITKKSPLLMSVMKIKEVCWIWCRLIEQVILIHHMIYPTDRIVDVL</sequence>
<dbReference type="FunFam" id="3.30.200.20:FF:000059">
    <property type="entry name" value="S-receptor-like serine/threonine-protein kinase"/>
    <property type="match status" value="1"/>
</dbReference>
<dbReference type="PROSITE" id="PS50927">
    <property type="entry name" value="BULB_LECTIN"/>
    <property type="match status" value="1"/>
</dbReference>
<dbReference type="Pfam" id="PF07714">
    <property type="entry name" value="PK_Tyr_Ser-Thr"/>
    <property type="match status" value="1"/>
</dbReference>
<feature type="signal peptide" evidence="21">
    <location>
        <begin position="1"/>
        <end position="22"/>
    </location>
</feature>
<dbReference type="PROSITE" id="PS00107">
    <property type="entry name" value="PROTEIN_KINASE_ATP"/>
    <property type="match status" value="1"/>
</dbReference>
<dbReference type="InterPro" id="IPR008271">
    <property type="entry name" value="Ser/Thr_kinase_AS"/>
</dbReference>
<dbReference type="AlphaFoldDB" id="A0AAW2VJD3"/>
<dbReference type="PANTHER" id="PTHR47976">
    <property type="entry name" value="G-TYPE LECTIN S-RECEPTOR-LIKE SERINE/THREONINE-PROTEIN KINASE SD2-5"/>
    <property type="match status" value="1"/>
</dbReference>
<evidence type="ECO:0000256" key="6">
    <source>
        <dbReference type="ARBA" id="ARBA00022692"/>
    </source>
</evidence>
<keyword evidence="16" id="KW-0325">Glycoprotein</keyword>
<keyword evidence="13 20" id="KW-0472">Membrane</keyword>
<dbReference type="Gene3D" id="1.10.510.10">
    <property type="entry name" value="Transferase(Phosphotransferase) domain 1"/>
    <property type="match status" value="1"/>
</dbReference>
<keyword evidence="3" id="KW-0723">Serine/threonine-protein kinase</keyword>
<dbReference type="Pfam" id="PF01453">
    <property type="entry name" value="B_lectin"/>
    <property type="match status" value="1"/>
</dbReference>
<feature type="domain" description="Bulb-type lectin" evidence="23">
    <location>
        <begin position="40"/>
        <end position="156"/>
    </location>
</feature>
<comment type="subcellular location">
    <subcellularLocation>
        <location evidence="1">Membrane</location>
        <topology evidence="1">Single-pass type I membrane protein</topology>
    </subcellularLocation>
</comment>
<keyword evidence="10 24" id="KW-0418">Kinase</keyword>
<dbReference type="PROSITE" id="PS00108">
    <property type="entry name" value="PROTEIN_KINASE_ST"/>
    <property type="match status" value="1"/>
</dbReference>
<evidence type="ECO:0000256" key="5">
    <source>
        <dbReference type="ARBA" id="ARBA00022679"/>
    </source>
</evidence>
<dbReference type="CDD" id="cd14066">
    <property type="entry name" value="STKc_IRAK"/>
    <property type="match status" value="1"/>
</dbReference>
<evidence type="ECO:0000259" key="23">
    <source>
        <dbReference type="PROSITE" id="PS50927"/>
    </source>
</evidence>
<evidence type="ECO:0000256" key="8">
    <source>
        <dbReference type="ARBA" id="ARBA00022734"/>
    </source>
</evidence>
<evidence type="ECO:0000256" key="18">
    <source>
        <dbReference type="ARBA" id="ARBA00048679"/>
    </source>
</evidence>
<evidence type="ECO:0000256" key="11">
    <source>
        <dbReference type="ARBA" id="ARBA00022840"/>
    </source>
</evidence>
<evidence type="ECO:0000256" key="21">
    <source>
        <dbReference type="SAM" id="SignalP"/>
    </source>
</evidence>
<dbReference type="EMBL" id="JACGWJ010000003">
    <property type="protein sequence ID" value="KAL0429313.1"/>
    <property type="molecule type" value="Genomic_DNA"/>
</dbReference>
<dbReference type="InterPro" id="IPR001480">
    <property type="entry name" value="Bulb-type_lectin_dom"/>
</dbReference>
<accession>A0AAW2VJD3</accession>
<dbReference type="FunFam" id="2.90.10.30:FF:000001">
    <property type="entry name" value="Serine/threonine-protein kinase"/>
    <property type="match status" value="1"/>
</dbReference>
<dbReference type="SMART" id="SM00108">
    <property type="entry name" value="B_lectin"/>
    <property type="match status" value="1"/>
</dbReference>
<dbReference type="Gene3D" id="2.90.10.30">
    <property type="match status" value="1"/>
</dbReference>
<evidence type="ECO:0000259" key="22">
    <source>
        <dbReference type="PROSITE" id="PS50011"/>
    </source>
</evidence>
<evidence type="ECO:0000256" key="4">
    <source>
        <dbReference type="ARBA" id="ARBA00022536"/>
    </source>
</evidence>
<feature type="binding site" evidence="19">
    <location>
        <position position="551"/>
    </location>
    <ligand>
        <name>ATP</name>
        <dbReference type="ChEBI" id="CHEBI:30616"/>
    </ligand>
</feature>
<evidence type="ECO:0000256" key="14">
    <source>
        <dbReference type="ARBA" id="ARBA00023157"/>
    </source>
</evidence>
<protein>
    <recommendedName>
        <fullName evidence="2">non-specific serine/threonine protein kinase</fullName>
        <ecNumber evidence="2">2.7.11.1</ecNumber>
    </recommendedName>
</protein>
<keyword evidence="5" id="KW-0808">Transferase</keyword>
<evidence type="ECO:0000256" key="10">
    <source>
        <dbReference type="ARBA" id="ARBA00022777"/>
    </source>
</evidence>
<evidence type="ECO:0000256" key="9">
    <source>
        <dbReference type="ARBA" id="ARBA00022741"/>
    </source>
</evidence>
<evidence type="ECO:0000256" key="2">
    <source>
        <dbReference type="ARBA" id="ARBA00012513"/>
    </source>
</evidence>
<keyword evidence="14" id="KW-1015">Disulfide bond</keyword>
<keyword evidence="15" id="KW-0675">Receptor</keyword>
<organism evidence="24">
    <name type="scientific">Sesamum radiatum</name>
    <name type="common">Black benniseed</name>
    <dbReference type="NCBI Taxonomy" id="300843"/>
    <lineage>
        <taxon>Eukaryota</taxon>
        <taxon>Viridiplantae</taxon>
        <taxon>Streptophyta</taxon>
        <taxon>Embryophyta</taxon>
        <taxon>Tracheophyta</taxon>
        <taxon>Spermatophyta</taxon>
        <taxon>Magnoliopsida</taxon>
        <taxon>eudicotyledons</taxon>
        <taxon>Gunneridae</taxon>
        <taxon>Pentapetalae</taxon>
        <taxon>asterids</taxon>
        <taxon>lamiids</taxon>
        <taxon>Lamiales</taxon>
        <taxon>Pedaliaceae</taxon>
        <taxon>Sesamum</taxon>
    </lineage>
</organism>
<evidence type="ECO:0000313" key="24">
    <source>
        <dbReference type="EMBL" id="KAL0429313.1"/>
    </source>
</evidence>
<reference evidence="24" key="1">
    <citation type="submission" date="2020-06" db="EMBL/GenBank/DDBJ databases">
        <authorList>
            <person name="Li T."/>
            <person name="Hu X."/>
            <person name="Zhang T."/>
            <person name="Song X."/>
            <person name="Zhang H."/>
            <person name="Dai N."/>
            <person name="Sheng W."/>
            <person name="Hou X."/>
            <person name="Wei L."/>
        </authorList>
    </citation>
    <scope>NUCLEOTIDE SEQUENCE</scope>
    <source>
        <strain evidence="24">G02</strain>
        <tissue evidence="24">Leaf</tissue>
    </source>
</reference>
<evidence type="ECO:0000256" key="12">
    <source>
        <dbReference type="ARBA" id="ARBA00022989"/>
    </source>
</evidence>
<keyword evidence="11 19" id="KW-0067">ATP-binding</keyword>
<dbReference type="FunFam" id="1.10.510.10:FF:000237">
    <property type="entry name" value="G-type lectin S-receptor-like serine/threonine-protein kinase"/>
    <property type="match status" value="1"/>
</dbReference>
<dbReference type="Gene3D" id="2.90.10.10">
    <property type="entry name" value="Bulb-type lectin domain"/>
    <property type="match status" value="1"/>
</dbReference>
<keyword evidence="9 19" id="KW-0547">Nucleotide-binding</keyword>
<evidence type="ECO:0000256" key="20">
    <source>
        <dbReference type="SAM" id="Phobius"/>
    </source>
</evidence>
<feature type="chain" id="PRO_5043710929" description="non-specific serine/threonine protein kinase" evidence="21">
    <location>
        <begin position="23"/>
        <end position="1058"/>
    </location>
</feature>
<dbReference type="CDD" id="cd01098">
    <property type="entry name" value="PAN_AP_plant"/>
    <property type="match status" value="1"/>
</dbReference>
<name>A0AAW2VJD3_SESRA</name>
<keyword evidence="6 20" id="KW-0812">Transmembrane</keyword>
<evidence type="ECO:0000256" key="19">
    <source>
        <dbReference type="PROSITE-ProRule" id="PRU10141"/>
    </source>
</evidence>
<reference evidence="24" key="2">
    <citation type="journal article" date="2024" name="Plant">
        <title>Genomic evolution and insights into agronomic trait innovations of Sesamum species.</title>
        <authorList>
            <person name="Miao H."/>
            <person name="Wang L."/>
            <person name="Qu L."/>
            <person name="Liu H."/>
            <person name="Sun Y."/>
            <person name="Le M."/>
            <person name="Wang Q."/>
            <person name="Wei S."/>
            <person name="Zheng Y."/>
            <person name="Lin W."/>
            <person name="Duan Y."/>
            <person name="Cao H."/>
            <person name="Xiong S."/>
            <person name="Wang X."/>
            <person name="Wei L."/>
            <person name="Li C."/>
            <person name="Ma Q."/>
            <person name="Ju M."/>
            <person name="Zhao R."/>
            <person name="Li G."/>
            <person name="Mu C."/>
            <person name="Tian Q."/>
            <person name="Mei H."/>
            <person name="Zhang T."/>
            <person name="Gao T."/>
            <person name="Zhang H."/>
        </authorList>
    </citation>
    <scope>NUCLEOTIDE SEQUENCE</scope>
    <source>
        <strain evidence="24">G02</strain>
    </source>
</reference>
<dbReference type="GO" id="GO:0004674">
    <property type="term" value="F:protein serine/threonine kinase activity"/>
    <property type="evidence" value="ECO:0007669"/>
    <property type="project" value="UniProtKB-KW"/>
</dbReference>
<dbReference type="FunFam" id="2.90.10.10:FF:000026">
    <property type="entry name" value="Serine/threonine-protein kinase"/>
    <property type="match status" value="1"/>
</dbReference>
<feature type="transmembrane region" description="Helical" evidence="20">
    <location>
        <begin position="461"/>
        <end position="491"/>
    </location>
</feature>
<dbReference type="PROSITE" id="PS50011">
    <property type="entry name" value="PROTEIN_KINASE_DOM"/>
    <property type="match status" value="1"/>
</dbReference>
<keyword evidence="8" id="KW-0430">Lectin</keyword>
<dbReference type="InterPro" id="IPR011009">
    <property type="entry name" value="Kinase-like_dom_sf"/>
</dbReference>
<feature type="domain" description="Protein kinase" evidence="22">
    <location>
        <begin position="520"/>
        <end position="790"/>
    </location>
</feature>
<proteinExistence type="predicted"/>
<comment type="caution">
    <text evidence="24">The sequence shown here is derived from an EMBL/GenBank/DDBJ whole genome shotgun (WGS) entry which is preliminary data.</text>
</comment>
<comment type="catalytic activity">
    <reaction evidence="17">
        <text>L-threonyl-[protein] + ATP = O-phospho-L-threonyl-[protein] + ADP + H(+)</text>
        <dbReference type="Rhea" id="RHEA:46608"/>
        <dbReference type="Rhea" id="RHEA-COMP:11060"/>
        <dbReference type="Rhea" id="RHEA-COMP:11605"/>
        <dbReference type="ChEBI" id="CHEBI:15378"/>
        <dbReference type="ChEBI" id="CHEBI:30013"/>
        <dbReference type="ChEBI" id="CHEBI:30616"/>
        <dbReference type="ChEBI" id="CHEBI:61977"/>
        <dbReference type="ChEBI" id="CHEBI:456216"/>
        <dbReference type="EC" id="2.7.11.1"/>
    </reaction>
</comment>
<dbReference type="InterPro" id="IPR017441">
    <property type="entry name" value="Protein_kinase_ATP_BS"/>
</dbReference>
<evidence type="ECO:0000256" key="15">
    <source>
        <dbReference type="ARBA" id="ARBA00023170"/>
    </source>
</evidence>
<keyword evidence="12 20" id="KW-1133">Transmembrane helix</keyword>
<comment type="catalytic activity">
    <reaction evidence="18">
        <text>L-seryl-[protein] + ATP = O-phospho-L-seryl-[protein] + ADP + H(+)</text>
        <dbReference type="Rhea" id="RHEA:17989"/>
        <dbReference type="Rhea" id="RHEA-COMP:9863"/>
        <dbReference type="Rhea" id="RHEA-COMP:11604"/>
        <dbReference type="ChEBI" id="CHEBI:15378"/>
        <dbReference type="ChEBI" id="CHEBI:29999"/>
        <dbReference type="ChEBI" id="CHEBI:30616"/>
        <dbReference type="ChEBI" id="CHEBI:83421"/>
        <dbReference type="ChEBI" id="CHEBI:456216"/>
        <dbReference type="EC" id="2.7.11.1"/>
    </reaction>
</comment>
<dbReference type="InterPro" id="IPR001245">
    <property type="entry name" value="Ser-Thr/Tyr_kinase_cat_dom"/>
</dbReference>
<evidence type="ECO:0000256" key="1">
    <source>
        <dbReference type="ARBA" id="ARBA00004479"/>
    </source>
</evidence>
<dbReference type="InterPro" id="IPR051343">
    <property type="entry name" value="G-type_lectin_kinases/EP1-like"/>
</dbReference>
<dbReference type="GO" id="GO:0016020">
    <property type="term" value="C:membrane"/>
    <property type="evidence" value="ECO:0007669"/>
    <property type="project" value="UniProtKB-SubCell"/>
</dbReference>
<dbReference type="SMART" id="SM00220">
    <property type="entry name" value="S_TKc"/>
    <property type="match status" value="1"/>
</dbReference>
<evidence type="ECO:0000256" key="13">
    <source>
        <dbReference type="ARBA" id="ARBA00023136"/>
    </source>
</evidence>
<dbReference type="Gene3D" id="3.30.200.20">
    <property type="entry name" value="Phosphorylase Kinase, domain 1"/>
    <property type="match status" value="1"/>
</dbReference>
<evidence type="ECO:0000256" key="3">
    <source>
        <dbReference type="ARBA" id="ARBA00022527"/>
    </source>
</evidence>